<dbReference type="PROSITE" id="PS00028">
    <property type="entry name" value="ZINC_FINGER_C2H2_1"/>
    <property type="match status" value="1"/>
</dbReference>
<evidence type="ECO:0000256" key="5">
    <source>
        <dbReference type="SAM" id="MobiDB-lite"/>
    </source>
</evidence>
<dbReference type="InterPro" id="IPR040107">
    <property type="entry name" value="Snu23"/>
</dbReference>
<gene>
    <name evidence="7" type="primary">SNU23</name>
    <name evidence="7" type="ORF">PICST_58163</name>
</gene>
<dbReference type="GeneID" id="4838797"/>
<dbReference type="EMBL" id="CP000498">
    <property type="protein sequence ID" value="ABN66614.2"/>
    <property type="molecule type" value="Genomic_DNA"/>
</dbReference>
<dbReference type="OrthoDB" id="30343at2759"/>
<dbReference type="FunCoup" id="A3LUL7">
    <property type="interactions" value="374"/>
</dbReference>
<evidence type="ECO:0000313" key="7">
    <source>
        <dbReference type="EMBL" id="ABN66614.2"/>
    </source>
</evidence>
<dbReference type="GO" id="GO:0046540">
    <property type="term" value="C:U4/U6 x U5 tri-snRNP complex"/>
    <property type="evidence" value="ECO:0007669"/>
    <property type="project" value="TreeGrafter"/>
</dbReference>
<feature type="region of interest" description="Disordered" evidence="5">
    <location>
        <begin position="194"/>
        <end position="232"/>
    </location>
</feature>
<keyword evidence="8" id="KW-1185">Reference proteome</keyword>
<dbReference type="GO" id="GO:0008270">
    <property type="term" value="F:zinc ion binding"/>
    <property type="evidence" value="ECO:0007669"/>
    <property type="project" value="UniProtKB-KW"/>
</dbReference>
<name>A3LUL7_PICST</name>
<keyword evidence="4" id="KW-0539">Nucleus</keyword>
<dbReference type="GO" id="GO:0005681">
    <property type="term" value="C:spliceosomal complex"/>
    <property type="evidence" value="ECO:0007669"/>
    <property type="project" value="InterPro"/>
</dbReference>
<accession>A3LUL7</accession>
<organism evidence="7 8">
    <name type="scientific">Scheffersomyces stipitis (strain ATCC 58785 / CBS 6054 / NBRC 10063 / NRRL Y-11545)</name>
    <name type="common">Yeast</name>
    <name type="synonym">Pichia stipitis</name>
    <dbReference type="NCBI Taxonomy" id="322104"/>
    <lineage>
        <taxon>Eukaryota</taxon>
        <taxon>Fungi</taxon>
        <taxon>Dikarya</taxon>
        <taxon>Ascomycota</taxon>
        <taxon>Saccharomycotina</taxon>
        <taxon>Pichiomycetes</taxon>
        <taxon>Debaryomycetaceae</taxon>
        <taxon>Scheffersomyces</taxon>
    </lineage>
</organism>
<evidence type="ECO:0000259" key="6">
    <source>
        <dbReference type="PROSITE" id="PS00028"/>
    </source>
</evidence>
<dbReference type="SUPFAM" id="SSF57667">
    <property type="entry name" value="beta-beta-alpha zinc fingers"/>
    <property type="match status" value="1"/>
</dbReference>
<dbReference type="eggNOG" id="KOG4727">
    <property type="taxonomic scope" value="Eukaryota"/>
</dbReference>
<dbReference type="RefSeq" id="XP_001384643.2">
    <property type="nucleotide sequence ID" value="XM_001384606.1"/>
</dbReference>
<proteinExistence type="predicted"/>
<dbReference type="Proteomes" id="UP000002258">
    <property type="component" value="Chromosome 4"/>
</dbReference>
<evidence type="ECO:0000256" key="2">
    <source>
        <dbReference type="ARBA" id="ARBA00022771"/>
    </source>
</evidence>
<sequence length="232" mass="26251">MSEEKISIDQYGRRHWNVEAYAEEAKDRKSKGKHRSSHLSGAAVINDEKSSSSYIKHRDTLLKESLGAVKTYNLISPAASATTGRRFGFFCPVCTLSFRDNLALIDHFNSPQHVAKANAISREAAAKNKKEGVEQEEESVLEGGIRRATLNEVIATLESLVQKHIKNRNSTPETIQFSDRVKKRQEFEEKMLETRRRKRAKMKLKSQKAENQQEESNMAAMMGFSDFGSGKK</sequence>
<dbReference type="PANTHER" id="PTHR45986:SF1">
    <property type="entry name" value="ZINC FINGER MATRIN-TYPE PROTEIN 2"/>
    <property type="match status" value="1"/>
</dbReference>
<reference evidence="7 8" key="1">
    <citation type="journal article" date="2007" name="Nat. Biotechnol.">
        <title>Genome sequence of the lignocellulose-bioconverting and xylose-fermenting yeast Pichia stipitis.</title>
        <authorList>
            <person name="Jeffries T.W."/>
            <person name="Grigoriev I.V."/>
            <person name="Grimwood J."/>
            <person name="Laplaza J.M."/>
            <person name="Aerts A."/>
            <person name="Salamov A."/>
            <person name="Schmutz J."/>
            <person name="Lindquist E."/>
            <person name="Dehal P."/>
            <person name="Shapiro H."/>
            <person name="Jin Y.S."/>
            <person name="Passoth V."/>
            <person name="Richardson P.M."/>
        </authorList>
    </citation>
    <scope>NUCLEOTIDE SEQUENCE [LARGE SCALE GENOMIC DNA]</scope>
    <source>
        <strain evidence="8">ATCC 58785 / CBS 6054 / NBRC 10063 / NRRL Y-11545</strain>
    </source>
</reference>
<keyword evidence="1" id="KW-0479">Metal-binding</keyword>
<dbReference type="InParanoid" id="A3LUL7"/>
<dbReference type="InterPro" id="IPR013087">
    <property type="entry name" value="Znf_C2H2_type"/>
</dbReference>
<dbReference type="InterPro" id="IPR036236">
    <property type="entry name" value="Znf_C2H2_sf"/>
</dbReference>
<keyword evidence="2" id="KW-0863">Zinc-finger</keyword>
<feature type="domain" description="C2H2-type" evidence="6">
    <location>
        <begin position="91"/>
        <end position="113"/>
    </location>
</feature>
<dbReference type="STRING" id="322104.A3LUL7"/>
<evidence type="ECO:0000256" key="1">
    <source>
        <dbReference type="ARBA" id="ARBA00022723"/>
    </source>
</evidence>
<dbReference type="GO" id="GO:0000398">
    <property type="term" value="P:mRNA splicing, via spliceosome"/>
    <property type="evidence" value="ECO:0007669"/>
    <property type="project" value="InterPro"/>
</dbReference>
<feature type="compositionally biased region" description="Basic residues" evidence="5">
    <location>
        <begin position="195"/>
        <end position="206"/>
    </location>
</feature>
<dbReference type="OMA" id="VDHRRKW"/>
<protein>
    <submittedName>
        <fullName evidence="7">U4/U6.U5 snRNP associated protein</fullName>
    </submittedName>
</protein>
<keyword evidence="3" id="KW-0862">Zinc</keyword>
<evidence type="ECO:0000256" key="4">
    <source>
        <dbReference type="ARBA" id="ARBA00023242"/>
    </source>
</evidence>
<evidence type="ECO:0000313" key="8">
    <source>
        <dbReference type="Proteomes" id="UP000002258"/>
    </source>
</evidence>
<dbReference type="PANTHER" id="PTHR45986">
    <property type="entry name" value="ZINC FINGER MATRIN-TYPE PROTEIN 2"/>
    <property type="match status" value="1"/>
</dbReference>
<evidence type="ECO:0000256" key="3">
    <source>
        <dbReference type="ARBA" id="ARBA00022833"/>
    </source>
</evidence>
<dbReference type="AlphaFoldDB" id="A3LUL7"/>
<dbReference type="KEGG" id="pic:PICST_58163"/>
<dbReference type="HOGENOM" id="CLU_067237_3_0_1"/>